<feature type="region of interest" description="Disordered" evidence="1">
    <location>
        <begin position="1"/>
        <end position="45"/>
    </location>
</feature>
<organism evidence="2 3">
    <name type="scientific">Rothia kristinae</name>
    <dbReference type="NCBI Taxonomy" id="37923"/>
    <lineage>
        <taxon>Bacteria</taxon>
        <taxon>Bacillati</taxon>
        <taxon>Actinomycetota</taxon>
        <taxon>Actinomycetes</taxon>
        <taxon>Micrococcales</taxon>
        <taxon>Micrococcaceae</taxon>
        <taxon>Rothia</taxon>
    </lineage>
</organism>
<reference evidence="2 3" key="1">
    <citation type="submission" date="2020-12" db="EMBL/GenBank/DDBJ databases">
        <title>FDA dAtabase for Regulatory Grade micrObial Sequences (FDA-ARGOS): Supporting development and validation of Infectious Disease Dx tests.</title>
        <authorList>
            <person name="Sproer C."/>
            <person name="Gronow S."/>
            <person name="Severitt S."/>
            <person name="Schroder I."/>
            <person name="Tallon L."/>
            <person name="Sadzewicz L."/>
            <person name="Zhao X."/>
            <person name="Boylan J."/>
            <person name="Ott S."/>
            <person name="Bowen H."/>
            <person name="Vavikolanu K."/>
            <person name="Mehta A."/>
            <person name="Aluvathingal J."/>
            <person name="Nadendla S."/>
            <person name="Lowell S."/>
            <person name="Myers T."/>
            <person name="Yan Y."/>
            <person name="Sichtig H."/>
        </authorList>
    </citation>
    <scope>NUCLEOTIDE SEQUENCE [LARGE SCALE GENOMIC DNA]</scope>
    <source>
        <strain evidence="2 3">FDAARGOS_1001</strain>
    </source>
</reference>
<protein>
    <submittedName>
        <fullName evidence="2">Uncharacterized protein</fullName>
    </submittedName>
</protein>
<name>A0A7T4T4A6_9MICC</name>
<dbReference type="Proteomes" id="UP000595221">
    <property type="component" value="Chromosome"/>
</dbReference>
<evidence type="ECO:0000313" key="2">
    <source>
        <dbReference type="EMBL" id="QQC59045.1"/>
    </source>
</evidence>
<feature type="compositionally biased region" description="Low complexity" evidence="1">
    <location>
        <begin position="28"/>
        <end position="45"/>
    </location>
</feature>
<proteinExistence type="predicted"/>
<dbReference type="RefSeq" id="WP_198490040.1">
    <property type="nucleotide sequence ID" value="NZ_CP066078.1"/>
</dbReference>
<dbReference type="EMBL" id="CP066078">
    <property type="protein sequence ID" value="QQC59045.1"/>
    <property type="molecule type" value="Genomic_DNA"/>
</dbReference>
<sequence length="106" mass="11177">MQMHTVLPHGVLPDRRPGGDDVGLTGSATARPLPGAAPTRPGAAPTLAAGLHRADLVARHRGVREDLRAAVARGEISAQQSARFLARIEAALLAEQHTPPWVPGYR</sequence>
<evidence type="ECO:0000313" key="3">
    <source>
        <dbReference type="Proteomes" id="UP000595221"/>
    </source>
</evidence>
<accession>A0A7T4T4A6</accession>
<dbReference type="AlphaFoldDB" id="A0A7T4T4A6"/>
<evidence type="ECO:0000256" key="1">
    <source>
        <dbReference type="SAM" id="MobiDB-lite"/>
    </source>
</evidence>
<gene>
    <name evidence="2" type="ORF">I6H58_08825</name>
</gene>